<comment type="subcellular location">
    <subcellularLocation>
        <location evidence="1">Cell membrane</location>
        <topology evidence="1">Multi-pass membrane protein</topology>
    </subcellularLocation>
</comment>
<keyword evidence="4" id="KW-0633">Potassium transport</keyword>
<dbReference type="PATRIC" id="fig|649747.3.peg.4421"/>
<evidence type="ECO:0000256" key="6">
    <source>
        <dbReference type="ARBA" id="ARBA00022958"/>
    </source>
</evidence>
<evidence type="ECO:0000313" key="12">
    <source>
        <dbReference type="Proteomes" id="UP000016511"/>
    </source>
</evidence>
<feature type="transmembrane region" description="Helical" evidence="10">
    <location>
        <begin position="415"/>
        <end position="437"/>
    </location>
</feature>
<dbReference type="InterPro" id="IPR004772">
    <property type="entry name" value="TrkH"/>
</dbReference>
<evidence type="ECO:0000256" key="2">
    <source>
        <dbReference type="ARBA" id="ARBA00022448"/>
    </source>
</evidence>
<keyword evidence="9 10" id="KW-0472">Membrane</keyword>
<evidence type="ECO:0000256" key="9">
    <source>
        <dbReference type="ARBA" id="ARBA00023136"/>
    </source>
</evidence>
<evidence type="ECO:0000256" key="5">
    <source>
        <dbReference type="ARBA" id="ARBA00022692"/>
    </source>
</evidence>
<feature type="transmembrane region" description="Helical" evidence="10">
    <location>
        <begin position="84"/>
        <end position="108"/>
    </location>
</feature>
<evidence type="ECO:0000256" key="10">
    <source>
        <dbReference type="SAM" id="Phobius"/>
    </source>
</evidence>
<keyword evidence="12" id="KW-1185">Reference proteome</keyword>
<dbReference type="InterPro" id="IPR003445">
    <property type="entry name" value="Cat_transpt"/>
</dbReference>
<proteinExistence type="predicted"/>
<evidence type="ECO:0000256" key="4">
    <source>
        <dbReference type="ARBA" id="ARBA00022538"/>
    </source>
</evidence>
<dbReference type="PANTHER" id="PTHR32024:SF1">
    <property type="entry name" value="KTR SYSTEM POTASSIUM UPTAKE PROTEIN B"/>
    <property type="match status" value="1"/>
</dbReference>
<evidence type="ECO:0000256" key="1">
    <source>
        <dbReference type="ARBA" id="ARBA00004651"/>
    </source>
</evidence>
<feature type="transmembrane region" description="Helical" evidence="10">
    <location>
        <begin position="20"/>
        <end position="41"/>
    </location>
</feature>
<dbReference type="GO" id="GO:0005886">
    <property type="term" value="C:plasma membrane"/>
    <property type="evidence" value="ECO:0007669"/>
    <property type="project" value="UniProtKB-SubCell"/>
</dbReference>
<dbReference type="eggNOG" id="COG0168">
    <property type="taxonomic scope" value="Bacteria"/>
</dbReference>
<feature type="transmembrane region" description="Helical" evidence="10">
    <location>
        <begin position="297"/>
        <end position="313"/>
    </location>
</feature>
<dbReference type="GO" id="GO:0015379">
    <property type="term" value="F:potassium:chloride symporter activity"/>
    <property type="evidence" value="ECO:0007669"/>
    <property type="project" value="InterPro"/>
</dbReference>
<dbReference type="RefSeq" id="WP_021624482.1">
    <property type="nucleotide sequence ID" value="NZ_KE952903.1"/>
</dbReference>
<dbReference type="NCBIfam" id="TIGR00933">
    <property type="entry name" value="2a38"/>
    <property type="match status" value="1"/>
</dbReference>
<dbReference type="Pfam" id="PF02386">
    <property type="entry name" value="TrkH"/>
    <property type="match status" value="1"/>
</dbReference>
<feature type="transmembrane region" description="Helical" evidence="10">
    <location>
        <begin position="358"/>
        <end position="378"/>
    </location>
</feature>
<keyword evidence="2" id="KW-0813">Transport</keyword>
<feature type="transmembrane region" description="Helical" evidence="10">
    <location>
        <begin position="139"/>
        <end position="160"/>
    </location>
</feature>
<dbReference type="AlphaFoldDB" id="U1WXN2"/>
<evidence type="ECO:0000256" key="8">
    <source>
        <dbReference type="ARBA" id="ARBA00023065"/>
    </source>
</evidence>
<dbReference type="STRING" id="649747.HMPREF0083_04910"/>
<keyword evidence="6" id="KW-0630">Potassium</keyword>
<gene>
    <name evidence="11" type="ORF">HMPREF0083_04910</name>
</gene>
<evidence type="ECO:0000256" key="7">
    <source>
        <dbReference type="ARBA" id="ARBA00022989"/>
    </source>
</evidence>
<dbReference type="EMBL" id="AWSJ01000299">
    <property type="protein sequence ID" value="ERI07013.1"/>
    <property type="molecule type" value="Genomic_DNA"/>
</dbReference>
<evidence type="ECO:0000313" key="11">
    <source>
        <dbReference type="EMBL" id="ERI07013.1"/>
    </source>
</evidence>
<protein>
    <submittedName>
        <fullName evidence="11">Potassium uptake protein, TrkH family</fullName>
    </submittedName>
</protein>
<organism evidence="11 12">
    <name type="scientific">Aneurinibacillus aneurinilyticus ATCC 12856</name>
    <dbReference type="NCBI Taxonomy" id="649747"/>
    <lineage>
        <taxon>Bacteria</taxon>
        <taxon>Bacillati</taxon>
        <taxon>Bacillota</taxon>
        <taxon>Bacilli</taxon>
        <taxon>Bacillales</taxon>
        <taxon>Paenibacillaceae</taxon>
        <taxon>Aneurinibacillus group</taxon>
        <taxon>Aneurinibacillus</taxon>
    </lineage>
</organism>
<keyword evidence="8" id="KW-0406">Ion transport</keyword>
<reference evidence="11 12" key="1">
    <citation type="submission" date="2013-08" db="EMBL/GenBank/DDBJ databases">
        <authorList>
            <person name="Weinstock G."/>
            <person name="Sodergren E."/>
            <person name="Wylie T."/>
            <person name="Fulton L."/>
            <person name="Fulton R."/>
            <person name="Fronick C."/>
            <person name="O'Laughlin M."/>
            <person name="Godfrey J."/>
            <person name="Miner T."/>
            <person name="Herter B."/>
            <person name="Appelbaum E."/>
            <person name="Cordes M."/>
            <person name="Lek S."/>
            <person name="Wollam A."/>
            <person name="Pepin K.H."/>
            <person name="Palsikar V.B."/>
            <person name="Mitreva M."/>
            <person name="Wilson R.K."/>
        </authorList>
    </citation>
    <scope>NUCLEOTIDE SEQUENCE [LARGE SCALE GENOMIC DNA]</scope>
    <source>
        <strain evidence="11 12">ATCC 12856</strain>
    </source>
</reference>
<comment type="caution">
    <text evidence="11">The sequence shown here is derived from an EMBL/GenBank/DDBJ whole genome shotgun (WGS) entry which is preliminary data.</text>
</comment>
<keyword evidence="7 10" id="KW-1133">Transmembrane helix</keyword>
<keyword evidence="3" id="KW-1003">Cell membrane</keyword>
<evidence type="ECO:0000256" key="3">
    <source>
        <dbReference type="ARBA" id="ARBA00022475"/>
    </source>
</evidence>
<feature type="transmembrane region" description="Helical" evidence="10">
    <location>
        <begin position="238"/>
        <end position="257"/>
    </location>
</feature>
<accession>U1WXN2</accession>
<dbReference type="GeneID" id="92841474"/>
<name>U1WXN2_ANEAE</name>
<dbReference type="PANTHER" id="PTHR32024">
    <property type="entry name" value="TRK SYSTEM POTASSIUM UPTAKE PROTEIN TRKG-RELATED"/>
    <property type="match status" value="1"/>
</dbReference>
<keyword evidence="5 10" id="KW-0812">Transmembrane</keyword>
<dbReference type="Proteomes" id="UP000016511">
    <property type="component" value="Unassembled WGS sequence"/>
</dbReference>
<dbReference type="HOGENOM" id="CLU_026429_0_1_9"/>
<sequence>MEIPQSRRKKPLLSFEKINPPQLLVIGFGLIILLGTFLLTLPIATADGNGLPFVDALFTATSATCVTGLVVVDTGTAFTTFGQLTILSMIQIGGLGFMTVATLFTILLGRKISLRQRLLIQESMNQISLEGMVRLVKNVLLFTLLFEAIGAIILTIRWSFDTNWQHAMYMGIFHSISSFNNAGFDVIGGFKSMTGYVSDPIVNIALMLLVIAGGIGFIVIAELMQFQRRRKLSLHTKVVLSSSAFLIFFGALVILAIEFNNPKTMAPLGWDGKILSAFFQSVVARTEGMNSLPVGDMHQSSLFLIIILMFIGASPGSTGGGIKTTTFVTLLGAVWSMIRGEGDVVFFKQRIESEKVYKALTITMAAVFLVLGVTMVLCITESGDFLTILFETTSAFGTVGMSMGLTPHLTTFGKILLSLVMFAGRVGPLTVAFALSWDRRKKHFRYSEGKIIIG</sequence>
<feature type="transmembrane region" description="Helical" evidence="10">
    <location>
        <begin position="201"/>
        <end position="226"/>
    </location>
</feature>